<proteinExistence type="predicted"/>
<evidence type="ECO:0000313" key="4">
    <source>
        <dbReference type="Proteomes" id="UP000186607"/>
    </source>
</evidence>
<feature type="chain" id="PRO_5010528027" evidence="1">
    <location>
        <begin position="25"/>
        <end position="383"/>
    </location>
</feature>
<reference evidence="3 4" key="1">
    <citation type="submission" date="2017-01" db="EMBL/GenBank/DDBJ databases">
        <title>Genome Analysis of Deinococcus marmoris KOPRI26562.</title>
        <authorList>
            <person name="Kim J.H."/>
            <person name="Oh H.-M."/>
        </authorList>
    </citation>
    <scope>NUCLEOTIDE SEQUENCE [LARGE SCALE GENOMIC DNA]</scope>
    <source>
        <strain evidence="3 4">KOPRI26562</strain>
    </source>
</reference>
<dbReference type="AlphaFoldDB" id="A0A1U7NZS5"/>
<dbReference type="OrthoDB" id="9770043at2"/>
<comment type="caution">
    <text evidence="3">The sequence shown here is derived from an EMBL/GenBank/DDBJ whole genome shotgun (WGS) entry which is preliminary data.</text>
</comment>
<dbReference type="Pfam" id="PF22807">
    <property type="entry name" value="TrAA12"/>
    <property type="match status" value="1"/>
</dbReference>
<dbReference type="SUPFAM" id="SSF50952">
    <property type="entry name" value="Soluble quinoprotein glucose dehydrogenase"/>
    <property type="match status" value="1"/>
</dbReference>
<dbReference type="InterPro" id="IPR011041">
    <property type="entry name" value="Quinoprot_gluc/sorb_DH_b-prop"/>
</dbReference>
<evidence type="ECO:0000313" key="3">
    <source>
        <dbReference type="EMBL" id="OLV18419.1"/>
    </source>
</evidence>
<keyword evidence="1" id="KW-0732">Signal</keyword>
<feature type="signal peptide" evidence="1">
    <location>
        <begin position="1"/>
        <end position="24"/>
    </location>
</feature>
<dbReference type="Gene3D" id="2.120.10.30">
    <property type="entry name" value="TolB, C-terminal domain"/>
    <property type="match status" value="1"/>
</dbReference>
<organism evidence="3 4">
    <name type="scientific">Deinococcus marmoris</name>
    <dbReference type="NCBI Taxonomy" id="249408"/>
    <lineage>
        <taxon>Bacteria</taxon>
        <taxon>Thermotogati</taxon>
        <taxon>Deinococcota</taxon>
        <taxon>Deinococci</taxon>
        <taxon>Deinococcales</taxon>
        <taxon>Deinococcaceae</taxon>
        <taxon>Deinococcus</taxon>
    </lineage>
</organism>
<dbReference type="PROSITE" id="PS51257">
    <property type="entry name" value="PROKAR_LIPOPROTEIN"/>
    <property type="match status" value="1"/>
</dbReference>
<feature type="domain" description="Pyrroloquinoline quinone-dependent pyranose dehydrogenase beta-propeller" evidence="2">
    <location>
        <begin position="40"/>
        <end position="379"/>
    </location>
</feature>
<dbReference type="EMBL" id="MSTI01000068">
    <property type="protein sequence ID" value="OLV18419.1"/>
    <property type="molecule type" value="Genomic_DNA"/>
</dbReference>
<dbReference type="RefSeq" id="WP_083653337.1">
    <property type="nucleotide sequence ID" value="NZ_MSTI01000068.1"/>
</dbReference>
<gene>
    <name evidence="3" type="ORF">BOO71_0006352</name>
</gene>
<keyword evidence="4" id="KW-1185">Reference proteome</keyword>
<dbReference type="Proteomes" id="UP000186607">
    <property type="component" value="Unassembled WGS sequence"/>
</dbReference>
<dbReference type="STRING" id="249408.BOO71_0006352"/>
<dbReference type="InterPro" id="IPR011042">
    <property type="entry name" value="6-blade_b-propeller_TolB-like"/>
</dbReference>
<protein>
    <submittedName>
        <fullName evidence="3">L-sorbosone dehydrogenase</fullName>
    </submittedName>
</protein>
<dbReference type="InterPro" id="IPR054539">
    <property type="entry name" value="Beta-prop_PDH"/>
</dbReference>
<name>A0A1U7NZS5_9DEIO</name>
<dbReference type="eggNOG" id="COG2133">
    <property type="taxonomic scope" value="Bacteria"/>
</dbReference>
<dbReference type="PANTHER" id="PTHR33546:SF1">
    <property type="entry name" value="LARGE, MULTIFUNCTIONAL SECRETED PROTEIN"/>
    <property type="match status" value="1"/>
</dbReference>
<evidence type="ECO:0000256" key="1">
    <source>
        <dbReference type="SAM" id="SignalP"/>
    </source>
</evidence>
<evidence type="ECO:0000259" key="2">
    <source>
        <dbReference type="Pfam" id="PF22807"/>
    </source>
</evidence>
<accession>A0A1U7NZS5</accession>
<dbReference type="PANTHER" id="PTHR33546">
    <property type="entry name" value="LARGE, MULTIFUNCTIONAL SECRETED PROTEIN-RELATED"/>
    <property type="match status" value="1"/>
</dbReference>
<sequence length="383" mass="40785">MLSPNTRRAALLGGLLTLALGSCAVVQRPDTTRPNAGLTLPAGFQADLYAQDLGKPRLMAFAPNGDLFVADEGKDPGTGRVLVLSDRDKNGVLDGAQTYLSALDQPNSLAFHGGYLYVANTDGVIRMPYKDGDLKPGAAPEKIISLEAGGRHHSRTIVFGPDGKLYVAMGSTCNVCEEENAQRATVWVYDADGKNGRPFATGLRNAVGLEWSGDTLYATANGRDMAGSDNPPESFFRVMDGKNYGWPYCYPVVAGEPQVWDKDFGKKTPAVCEAAQPSFATTTAHAAPLGMAFYTGKAFPAEYQGKMFVALHGSWNRPQKSGYSVITVDPKTGATKDFMTGFLGALGLSTSGRPADVQVAPDGALFVTDDGNGVMYRVTYKQP</sequence>